<keyword evidence="1" id="KW-0472">Membrane</keyword>
<reference evidence="2" key="2">
    <citation type="submission" date="2024-05" db="EMBL/GenBank/DDBJ databases">
        <title>Rhodohalobacter halophilus gen. nov., sp. nov., a moderately halophilic member of the family Balneolaceae.</title>
        <authorList>
            <person name="Xia J."/>
        </authorList>
    </citation>
    <scope>NUCLEOTIDE SEQUENCE</scope>
    <source>
        <strain evidence="2">WB101</strain>
    </source>
</reference>
<reference evidence="2" key="1">
    <citation type="submission" date="2022-01" db="EMBL/GenBank/DDBJ databases">
        <authorList>
            <person name="Wang Y."/>
        </authorList>
    </citation>
    <scope>NUCLEOTIDE SEQUENCE</scope>
    <source>
        <strain evidence="2">WB101</strain>
    </source>
</reference>
<feature type="transmembrane region" description="Helical" evidence="1">
    <location>
        <begin position="7"/>
        <end position="31"/>
    </location>
</feature>
<dbReference type="RefSeq" id="WP_237856360.1">
    <property type="nucleotide sequence ID" value="NZ_JAKLWS010000046.1"/>
</dbReference>
<keyword evidence="1" id="KW-1133">Transmembrane helix</keyword>
<feature type="transmembrane region" description="Helical" evidence="1">
    <location>
        <begin position="77"/>
        <end position="95"/>
    </location>
</feature>
<dbReference type="Proteomes" id="UP001165366">
    <property type="component" value="Unassembled WGS sequence"/>
</dbReference>
<gene>
    <name evidence="2" type="ORF">L6773_19985</name>
</gene>
<comment type="caution">
    <text evidence="2">The sequence shown here is derived from an EMBL/GenBank/DDBJ whole genome shotgun (WGS) entry which is preliminary data.</text>
</comment>
<keyword evidence="1" id="KW-0812">Transmembrane</keyword>
<accession>A0ABS9KJ23</accession>
<evidence type="ECO:0008006" key="4">
    <source>
        <dbReference type="Google" id="ProtNLM"/>
    </source>
</evidence>
<feature type="transmembrane region" description="Helical" evidence="1">
    <location>
        <begin position="51"/>
        <end position="70"/>
    </location>
</feature>
<organism evidence="2 3">
    <name type="scientific">Rhodohalobacter sulfatireducens</name>
    <dbReference type="NCBI Taxonomy" id="2911366"/>
    <lineage>
        <taxon>Bacteria</taxon>
        <taxon>Pseudomonadati</taxon>
        <taxon>Balneolota</taxon>
        <taxon>Balneolia</taxon>
        <taxon>Balneolales</taxon>
        <taxon>Balneolaceae</taxon>
        <taxon>Rhodohalobacter</taxon>
    </lineage>
</organism>
<protein>
    <recommendedName>
        <fullName evidence="4">DUF4345 domain-containing protein</fullName>
    </recommendedName>
</protein>
<evidence type="ECO:0000313" key="2">
    <source>
        <dbReference type="EMBL" id="MCG2590860.1"/>
    </source>
</evidence>
<sequence>MDIVSRIYLVILVAWSAVMLVWGLAGFYEYFTGTTPIIKLQNSAYPGGLQFVHWFLISLTGGTFLIGYLTHWSWTPFAMILLFSNLTVMCTIQTFDFMSDQWSLNAYIGELIFYLATSLFLIYSTVSKSHFSP</sequence>
<evidence type="ECO:0000256" key="1">
    <source>
        <dbReference type="SAM" id="Phobius"/>
    </source>
</evidence>
<name>A0ABS9KJ23_9BACT</name>
<feature type="transmembrane region" description="Helical" evidence="1">
    <location>
        <begin position="107"/>
        <end position="126"/>
    </location>
</feature>
<evidence type="ECO:0000313" key="3">
    <source>
        <dbReference type="Proteomes" id="UP001165366"/>
    </source>
</evidence>
<proteinExistence type="predicted"/>
<dbReference type="EMBL" id="JAKLWS010000046">
    <property type="protein sequence ID" value="MCG2590860.1"/>
    <property type="molecule type" value="Genomic_DNA"/>
</dbReference>
<keyword evidence="3" id="KW-1185">Reference proteome</keyword>